<evidence type="ECO:0000313" key="3">
    <source>
        <dbReference type="Proteomes" id="UP000823405"/>
    </source>
</evidence>
<evidence type="ECO:0000313" key="2">
    <source>
        <dbReference type="EMBL" id="KAG0287935.1"/>
    </source>
</evidence>
<dbReference type="Proteomes" id="UP000823405">
    <property type="component" value="Unassembled WGS sequence"/>
</dbReference>
<evidence type="ECO:0000256" key="1">
    <source>
        <dbReference type="SAM" id="MobiDB-lite"/>
    </source>
</evidence>
<evidence type="ECO:0008006" key="4">
    <source>
        <dbReference type="Google" id="ProtNLM"/>
    </source>
</evidence>
<feature type="region of interest" description="Disordered" evidence="1">
    <location>
        <begin position="92"/>
        <end position="189"/>
    </location>
</feature>
<feature type="compositionally biased region" description="Low complexity" evidence="1">
    <location>
        <begin position="153"/>
        <end position="165"/>
    </location>
</feature>
<dbReference type="SMART" id="SM00368">
    <property type="entry name" value="LRR_RI"/>
    <property type="match status" value="5"/>
</dbReference>
<dbReference type="Gene3D" id="3.80.10.10">
    <property type="entry name" value="Ribonuclease Inhibitor"/>
    <property type="match status" value="2"/>
</dbReference>
<proteinExistence type="predicted"/>
<dbReference type="InterPro" id="IPR032675">
    <property type="entry name" value="LRR_dom_sf"/>
</dbReference>
<protein>
    <recommendedName>
        <fullName evidence="4">RNI-like protein</fullName>
    </recommendedName>
</protein>
<keyword evidence="3" id="KW-1185">Reference proteome</keyword>
<dbReference type="OrthoDB" id="120976at2759"/>
<dbReference type="PANTHER" id="PTHR24114:SF2">
    <property type="entry name" value="F-BOX DOMAIN-CONTAINING PROTEIN-RELATED"/>
    <property type="match status" value="1"/>
</dbReference>
<dbReference type="AlphaFoldDB" id="A0A9P6QNV5"/>
<dbReference type="PROSITE" id="PS51450">
    <property type="entry name" value="LRR"/>
    <property type="match status" value="1"/>
</dbReference>
<dbReference type="Pfam" id="PF13516">
    <property type="entry name" value="LRR_6"/>
    <property type="match status" value="5"/>
</dbReference>
<comment type="caution">
    <text evidence="2">The sequence shown here is derived from an EMBL/GenBank/DDBJ whole genome shotgun (WGS) entry which is preliminary data.</text>
</comment>
<accession>A0A9P6QNV5</accession>
<dbReference type="InterPro" id="IPR052394">
    <property type="entry name" value="LRR-containing"/>
</dbReference>
<dbReference type="SUPFAM" id="SSF52047">
    <property type="entry name" value="RNI-like"/>
    <property type="match status" value="1"/>
</dbReference>
<organism evidence="2 3">
    <name type="scientific">Linnemannia gamsii</name>
    <dbReference type="NCBI Taxonomy" id="64522"/>
    <lineage>
        <taxon>Eukaryota</taxon>
        <taxon>Fungi</taxon>
        <taxon>Fungi incertae sedis</taxon>
        <taxon>Mucoromycota</taxon>
        <taxon>Mortierellomycotina</taxon>
        <taxon>Mortierellomycetes</taxon>
        <taxon>Mortierellales</taxon>
        <taxon>Mortierellaceae</taxon>
        <taxon>Linnemannia</taxon>
    </lineage>
</organism>
<feature type="compositionally biased region" description="Low complexity" evidence="1">
    <location>
        <begin position="117"/>
        <end position="132"/>
    </location>
</feature>
<dbReference type="PANTHER" id="PTHR24114">
    <property type="entry name" value="LEUCINE RICH REPEAT FAMILY PROTEIN"/>
    <property type="match status" value="1"/>
</dbReference>
<dbReference type="EMBL" id="JAAAIN010003077">
    <property type="protein sequence ID" value="KAG0287935.1"/>
    <property type="molecule type" value="Genomic_DNA"/>
</dbReference>
<sequence>MAEFQSFRIAGTTTATENIDVDTINGLNVIFWEDIEQVFPRVQHIRNGSSVVKLLRDSNRARIMPHCIRHYPGVVLDVVLFSAANHVHVDSPMATPPASDRADTSANSPSGNPPTVAPTDAPTDAPAVASTTKPPTTNPPAESPADAPTDALPANPRANPSANAPVDAPANPLVNHLPPTNSRPDPHISGAITDVLLANPPSSSSAKGSKRSSTMALAESVPTLAIAAGTSVDHPSTETCQGHHSAVIHKLDGLHELVQDIWKYQKQMNDRLILIERKTEAILTQQLELAEYPTPRLFIVLPEEVTNYDPGNWFRTKFRLHFICECGRHTEANNTKISHHLHLAKHEGYLVRKPTKFFKKYGPFLLLMLELIKVGTSVAGHVVPALASLKVVEMVDSVQQTVESVTAKIEYSVECIGSQLAKVQASSPGDFVVTEPRTEMTQQGQPNYLNDVKGVEGVELRQLGSFLKISEEENLLGNLYRMTTSEGHVKWVCRDHYRASYQEKHVQRLRDVVKLARGEFDEQLGRIEIVLESRFAAGEFYSAVSKASGVLELIVELRWECTRSDLEAFHDALKKSKVPVLRLDLGQFGTTLGHTTFSKLIPTSRYRALSSITELRSIKTVHIVLPKDFAMLSSFHPKRPTHLLELSFELVAGPFGAKELVPLADALKTNSTLTALDLQDNKIGSREAQIIAEALKINSTLITLHLGNNMIGDNGAQSLSVALKINSTLTTLDLKGNSIRDVGALALSEALKTNSTLTTLDLKGNSIWYGGLLAFSEALKDNSTLTTLDLYNNPIGDDGALAL</sequence>
<reference evidence="2" key="1">
    <citation type="journal article" date="2020" name="Fungal Divers.">
        <title>Resolving the Mortierellaceae phylogeny through synthesis of multi-gene phylogenetics and phylogenomics.</title>
        <authorList>
            <person name="Vandepol N."/>
            <person name="Liber J."/>
            <person name="Desiro A."/>
            <person name="Na H."/>
            <person name="Kennedy M."/>
            <person name="Barry K."/>
            <person name="Grigoriev I.V."/>
            <person name="Miller A.N."/>
            <person name="O'Donnell K."/>
            <person name="Stajich J.E."/>
            <person name="Bonito G."/>
        </authorList>
    </citation>
    <scope>NUCLEOTIDE SEQUENCE</scope>
    <source>
        <strain evidence="2">NVP60</strain>
    </source>
</reference>
<name>A0A9P6QNV5_9FUNG</name>
<dbReference type="InterPro" id="IPR001611">
    <property type="entry name" value="Leu-rich_rpt"/>
</dbReference>
<gene>
    <name evidence="2" type="ORF">BGZ97_006950</name>
</gene>
<feature type="non-terminal residue" evidence="2">
    <location>
        <position position="803"/>
    </location>
</feature>